<sequence>VKYMLEWVPGASFKRQARVWKKYILDMAELPFQHVKAEMAHRAAQSLFTSTHLQTLAKNTDVPADVEEVIKNTAAVIFAGGAETTVNILKTYILSMVLFPEAQKKAQEELYNVLESARLPEFEDMQALPYTVAIYNETLRWHPLLPIGVGHAAEDDVIDGYVKEMRISGQSHRYGRLWDHFCI</sequence>
<accession>A0A0C9VWT7</accession>
<dbReference type="PRINTS" id="PR00463">
    <property type="entry name" value="EP450I"/>
</dbReference>
<dbReference type="GO" id="GO:0020037">
    <property type="term" value="F:heme binding"/>
    <property type="evidence" value="ECO:0007669"/>
    <property type="project" value="InterPro"/>
</dbReference>
<keyword evidence="5" id="KW-0479">Metal-binding</keyword>
<dbReference type="EMBL" id="KN837124">
    <property type="protein sequence ID" value="KIJ43310.1"/>
    <property type="molecule type" value="Genomic_DNA"/>
</dbReference>
<evidence type="ECO:0000256" key="8">
    <source>
        <dbReference type="ARBA" id="ARBA00023033"/>
    </source>
</evidence>
<dbReference type="Proteomes" id="UP000054279">
    <property type="component" value="Unassembled WGS sequence"/>
</dbReference>
<dbReference type="OrthoDB" id="2789670at2759"/>
<dbReference type="GO" id="GO:0005506">
    <property type="term" value="F:iron ion binding"/>
    <property type="evidence" value="ECO:0007669"/>
    <property type="project" value="InterPro"/>
</dbReference>
<evidence type="ECO:0000256" key="3">
    <source>
        <dbReference type="ARBA" id="ARBA00010617"/>
    </source>
</evidence>
<gene>
    <name evidence="9" type="ORF">M422DRAFT_170202</name>
</gene>
<name>A0A0C9VWT7_SPHS4</name>
<keyword evidence="8" id="KW-0503">Monooxygenase</keyword>
<comment type="pathway">
    <text evidence="2">Secondary metabolite biosynthesis.</text>
</comment>
<organism evidence="9 10">
    <name type="scientific">Sphaerobolus stellatus (strain SS14)</name>
    <dbReference type="NCBI Taxonomy" id="990650"/>
    <lineage>
        <taxon>Eukaryota</taxon>
        <taxon>Fungi</taxon>
        <taxon>Dikarya</taxon>
        <taxon>Basidiomycota</taxon>
        <taxon>Agaricomycotina</taxon>
        <taxon>Agaricomycetes</taxon>
        <taxon>Phallomycetidae</taxon>
        <taxon>Geastrales</taxon>
        <taxon>Sphaerobolaceae</taxon>
        <taxon>Sphaerobolus</taxon>
    </lineage>
</organism>
<dbReference type="HOGENOM" id="CLU_001570_2_2_1"/>
<comment type="cofactor">
    <cofactor evidence="1">
        <name>heme</name>
        <dbReference type="ChEBI" id="CHEBI:30413"/>
    </cofactor>
</comment>
<evidence type="ECO:0000256" key="6">
    <source>
        <dbReference type="ARBA" id="ARBA00023002"/>
    </source>
</evidence>
<dbReference type="PANTHER" id="PTHR46300">
    <property type="entry name" value="P450, PUTATIVE (EUROFUNG)-RELATED-RELATED"/>
    <property type="match status" value="1"/>
</dbReference>
<evidence type="ECO:0000256" key="1">
    <source>
        <dbReference type="ARBA" id="ARBA00001971"/>
    </source>
</evidence>
<dbReference type="Gene3D" id="1.10.630.10">
    <property type="entry name" value="Cytochrome P450"/>
    <property type="match status" value="1"/>
</dbReference>
<keyword evidence="6" id="KW-0560">Oxidoreductase</keyword>
<dbReference type="GO" id="GO:0016705">
    <property type="term" value="F:oxidoreductase activity, acting on paired donors, with incorporation or reduction of molecular oxygen"/>
    <property type="evidence" value="ECO:0007669"/>
    <property type="project" value="InterPro"/>
</dbReference>
<evidence type="ECO:0000256" key="4">
    <source>
        <dbReference type="ARBA" id="ARBA00022617"/>
    </source>
</evidence>
<keyword evidence="10" id="KW-1185">Reference proteome</keyword>
<reference evidence="9 10" key="1">
    <citation type="submission" date="2014-06" db="EMBL/GenBank/DDBJ databases">
        <title>Evolutionary Origins and Diversification of the Mycorrhizal Mutualists.</title>
        <authorList>
            <consortium name="DOE Joint Genome Institute"/>
            <consortium name="Mycorrhizal Genomics Consortium"/>
            <person name="Kohler A."/>
            <person name="Kuo A."/>
            <person name="Nagy L.G."/>
            <person name="Floudas D."/>
            <person name="Copeland A."/>
            <person name="Barry K.W."/>
            <person name="Cichocki N."/>
            <person name="Veneault-Fourrey C."/>
            <person name="LaButti K."/>
            <person name="Lindquist E.A."/>
            <person name="Lipzen A."/>
            <person name="Lundell T."/>
            <person name="Morin E."/>
            <person name="Murat C."/>
            <person name="Riley R."/>
            <person name="Ohm R."/>
            <person name="Sun H."/>
            <person name="Tunlid A."/>
            <person name="Henrissat B."/>
            <person name="Grigoriev I.V."/>
            <person name="Hibbett D.S."/>
            <person name="Martin F."/>
        </authorList>
    </citation>
    <scope>NUCLEOTIDE SEQUENCE [LARGE SCALE GENOMIC DNA]</scope>
    <source>
        <strain evidence="9 10">SS14</strain>
    </source>
</reference>
<evidence type="ECO:0000256" key="7">
    <source>
        <dbReference type="ARBA" id="ARBA00023004"/>
    </source>
</evidence>
<dbReference type="GO" id="GO:0004497">
    <property type="term" value="F:monooxygenase activity"/>
    <property type="evidence" value="ECO:0007669"/>
    <property type="project" value="UniProtKB-KW"/>
</dbReference>
<dbReference type="InterPro" id="IPR036396">
    <property type="entry name" value="Cyt_P450_sf"/>
</dbReference>
<dbReference type="Pfam" id="PF00067">
    <property type="entry name" value="p450"/>
    <property type="match status" value="1"/>
</dbReference>
<proteinExistence type="inferred from homology"/>
<evidence type="ECO:0008006" key="11">
    <source>
        <dbReference type="Google" id="ProtNLM"/>
    </source>
</evidence>
<dbReference type="InterPro" id="IPR050364">
    <property type="entry name" value="Cytochrome_P450_fung"/>
</dbReference>
<dbReference type="AlphaFoldDB" id="A0A0C9VWT7"/>
<dbReference type="InterPro" id="IPR002401">
    <property type="entry name" value="Cyt_P450_E_grp-I"/>
</dbReference>
<keyword evidence="7" id="KW-0408">Iron</keyword>
<dbReference type="PANTHER" id="PTHR46300:SF7">
    <property type="entry name" value="P450, PUTATIVE (EUROFUNG)-RELATED"/>
    <property type="match status" value="1"/>
</dbReference>
<keyword evidence="4" id="KW-0349">Heme</keyword>
<evidence type="ECO:0000313" key="10">
    <source>
        <dbReference type="Proteomes" id="UP000054279"/>
    </source>
</evidence>
<protein>
    <recommendedName>
        <fullName evidence="11">Cytochrome P450</fullName>
    </recommendedName>
</protein>
<comment type="similarity">
    <text evidence="3">Belongs to the cytochrome P450 family.</text>
</comment>
<dbReference type="SUPFAM" id="SSF48264">
    <property type="entry name" value="Cytochrome P450"/>
    <property type="match status" value="1"/>
</dbReference>
<feature type="non-terminal residue" evidence="9">
    <location>
        <position position="183"/>
    </location>
</feature>
<evidence type="ECO:0000256" key="5">
    <source>
        <dbReference type="ARBA" id="ARBA00022723"/>
    </source>
</evidence>
<evidence type="ECO:0000256" key="2">
    <source>
        <dbReference type="ARBA" id="ARBA00005179"/>
    </source>
</evidence>
<dbReference type="InterPro" id="IPR001128">
    <property type="entry name" value="Cyt_P450"/>
</dbReference>
<evidence type="ECO:0000313" key="9">
    <source>
        <dbReference type="EMBL" id="KIJ43310.1"/>
    </source>
</evidence>